<comment type="caution">
    <text evidence="4">The sequence shown here is derived from an EMBL/GenBank/DDBJ whole genome shotgun (WGS) entry which is preliminary data.</text>
</comment>
<evidence type="ECO:0000313" key="4">
    <source>
        <dbReference type="EMBL" id="MBK1706646.1"/>
    </source>
</evidence>
<dbReference type="Gene3D" id="3.10.560.10">
    <property type="entry name" value="Outer membrane lipoprotein wza domain like"/>
    <property type="match status" value="1"/>
</dbReference>
<dbReference type="EMBL" id="NRSJ01000047">
    <property type="protein sequence ID" value="MBK1706646.1"/>
    <property type="molecule type" value="Genomic_DNA"/>
</dbReference>
<dbReference type="InterPro" id="IPR019554">
    <property type="entry name" value="Soluble_ligand-bd"/>
</dbReference>
<evidence type="ECO:0000313" key="5">
    <source>
        <dbReference type="Proteomes" id="UP001296776"/>
    </source>
</evidence>
<dbReference type="Pfam" id="PF02563">
    <property type="entry name" value="Poly_export"/>
    <property type="match status" value="1"/>
</dbReference>
<dbReference type="AlphaFoldDB" id="A0AAJ0U7D9"/>
<feature type="domain" description="Soluble ligand binding" evidence="3">
    <location>
        <begin position="89"/>
        <end position="137"/>
    </location>
</feature>
<sequence>MALDEAPDYLIGPGDNVNIFVWGLPELSSSVPVRPDGKITTPLIEDVPASGLTPTELAREMEEVLATYVLDPVVTVIVTGFVGPYSQQVRVVGEATNPQGVPYRENMTALDLMIEVGGLTEFAAGNRASIIREVDGKPKQFSVRLDDLIKRGRIEENVFMLPGDILIIPETWF</sequence>
<dbReference type="Gene3D" id="3.30.1950.10">
    <property type="entry name" value="wza like domain"/>
    <property type="match status" value="1"/>
</dbReference>
<dbReference type="Pfam" id="PF10531">
    <property type="entry name" value="SLBB"/>
    <property type="match status" value="1"/>
</dbReference>
<dbReference type="PANTHER" id="PTHR33619:SF3">
    <property type="entry name" value="POLYSACCHARIDE EXPORT PROTEIN GFCE-RELATED"/>
    <property type="match status" value="1"/>
</dbReference>
<evidence type="ECO:0000256" key="1">
    <source>
        <dbReference type="ARBA" id="ARBA00022729"/>
    </source>
</evidence>
<dbReference type="GO" id="GO:0015159">
    <property type="term" value="F:polysaccharide transmembrane transporter activity"/>
    <property type="evidence" value="ECO:0007669"/>
    <property type="project" value="InterPro"/>
</dbReference>
<dbReference type="Proteomes" id="UP001296776">
    <property type="component" value="Unassembled WGS sequence"/>
</dbReference>
<feature type="domain" description="Polysaccharide export protein N-terminal" evidence="2">
    <location>
        <begin position="5"/>
        <end position="79"/>
    </location>
</feature>
<gene>
    <name evidence="4" type="ORF">CKO40_19375</name>
</gene>
<keyword evidence="1" id="KW-0732">Signal</keyword>
<dbReference type="InterPro" id="IPR003715">
    <property type="entry name" value="Poly_export_N"/>
</dbReference>
<organism evidence="4 5">
    <name type="scientific">Halochromatium glycolicum</name>
    <dbReference type="NCBI Taxonomy" id="85075"/>
    <lineage>
        <taxon>Bacteria</taxon>
        <taxon>Pseudomonadati</taxon>
        <taxon>Pseudomonadota</taxon>
        <taxon>Gammaproteobacteria</taxon>
        <taxon>Chromatiales</taxon>
        <taxon>Chromatiaceae</taxon>
        <taxon>Halochromatium</taxon>
    </lineage>
</organism>
<name>A0AAJ0U7D9_9GAMM</name>
<protein>
    <submittedName>
        <fullName evidence="4">Sugar ABC transporter substrate-binding protein</fullName>
    </submittedName>
</protein>
<dbReference type="InterPro" id="IPR017477">
    <property type="entry name" value="PEP-CTERM_polysacc_export"/>
</dbReference>
<evidence type="ECO:0000259" key="3">
    <source>
        <dbReference type="Pfam" id="PF10531"/>
    </source>
</evidence>
<evidence type="ECO:0000259" key="2">
    <source>
        <dbReference type="Pfam" id="PF02563"/>
    </source>
</evidence>
<keyword evidence="5" id="KW-1185">Reference proteome</keyword>
<dbReference type="PANTHER" id="PTHR33619">
    <property type="entry name" value="POLYSACCHARIDE EXPORT PROTEIN GFCE-RELATED"/>
    <property type="match status" value="1"/>
</dbReference>
<reference evidence="4" key="1">
    <citation type="submission" date="2017-08" db="EMBL/GenBank/DDBJ databases">
        <authorList>
            <person name="Imhoff J.F."/>
            <person name="Rahn T."/>
            <person name="Kuenzel S."/>
            <person name="Neulinger S.C."/>
        </authorList>
    </citation>
    <scope>NUCLEOTIDE SEQUENCE</scope>
    <source>
        <strain evidence="4">DSM 11080</strain>
    </source>
</reference>
<dbReference type="InterPro" id="IPR049712">
    <property type="entry name" value="Poly_export"/>
</dbReference>
<dbReference type="NCBIfam" id="TIGR03027">
    <property type="entry name" value="pepcterm_export"/>
    <property type="match status" value="1"/>
</dbReference>
<reference evidence="4" key="2">
    <citation type="journal article" date="2020" name="Microorganisms">
        <title>Osmotic Adaptation and Compatible Solute Biosynthesis of Phototrophic Bacteria as Revealed from Genome Analyses.</title>
        <authorList>
            <person name="Imhoff J.F."/>
            <person name="Rahn T."/>
            <person name="Kunzel S."/>
            <person name="Keller A."/>
            <person name="Neulinger S.C."/>
        </authorList>
    </citation>
    <scope>NUCLEOTIDE SEQUENCE</scope>
    <source>
        <strain evidence="4">DSM 11080</strain>
    </source>
</reference>
<proteinExistence type="predicted"/>
<accession>A0AAJ0U7D9</accession>